<organism evidence="2 3">
    <name type="scientific">Haematococcus lacustris</name>
    <name type="common">Green alga</name>
    <name type="synonym">Haematococcus pluvialis</name>
    <dbReference type="NCBI Taxonomy" id="44745"/>
    <lineage>
        <taxon>Eukaryota</taxon>
        <taxon>Viridiplantae</taxon>
        <taxon>Chlorophyta</taxon>
        <taxon>core chlorophytes</taxon>
        <taxon>Chlorophyceae</taxon>
        <taxon>CS clade</taxon>
        <taxon>Chlamydomonadales</taxon>
        <taxon>Haematococcaceae</taxon>
        <taxon>Haematococcus</taxon>
    </lineage>
</organism>
<evidence type="ECO:0000313" key="3">
    <source>
        <dbReference type="Proteomes" id="UP000485058"/>
    </source>
</evidence>
<name>A0A699Z5L6_HAELA</name>
<accession>A0A699Z5L6</accession>
<protein>
    <submittedName>
        <fullName evidence="2">Xpo1 domain-containing protein</fullName>
    </submittedName>
</protein>
<gene>
    <name evidence="2" type="ORF">HaLaN_14020</name>
</gene>
<dbReference type="Gene3D" id="1.25.10.10">
    <property type="entry name" value="Leucine-rich Repeat Variant"/>
    <property type="match status" value="1"/>
</dbReference>
<evidence type="ECO:0000259" key="1">
    <source>
        <dbReference type="Pfam" id="PF08389"/>
    </source>
</evidence>
<feature type="non-terminal residue" evidence="2">
    <location>
        <position position="202"/>
    </location>
</feature>
<comment type="caution">
    <text evidence="2">The sequence shown here is derived from an EMBL/GenBank/DDBJ whole genome shotgun (WGS) entry which is preliminary data.</text>
</comment>
<dbReference type="EMBL" id="BLLF01001140">
    <property type="protein sequence ID" value="GFH17391.1"/>
    <property type="molecule type" value="Genomic_DNA"/>
</dbReference>
<evidence type="ECO:0000313" key="2">
    <source>
        <dbReference type="EMBL" id="GFH17391.1"/>
    </source>
</evidence>
<proteinExistence type="predicted"/>
<dbReference type="AlphaFoldDB" id="A0A699Z5L6"/>
<dbReference type="InterPro" id="IPR011989">
    <property type="entry name" value="ARM-like"/>
</dbReference>
<feature type="domain" description="Exportin-1/Importin-beta-like" evidence="1">
    <location>
        <begin position="15"/>
        <end position="111"/>
    </location>
</feature>
<keyword evidence="3" id="KW-1185">Reference proteome</keyword>
<dbReference type="InterPro" id="IPR013598">
    <property type="entry name" value="Exportin-1/Importin-b-like"/>
</dbReference>
<dbReference type="Pfam" id="PF08389">
    <property type="entry name" value="Xpo1"/>
    <property type="match status" value="1"/>
</dbReference>
<sequence>MDSQLAQLPHPVAEGESKRLLLAALTASVATVFPFLCEMLQQHFMAAMASQQEGAAEKLVAHSSVISASLAALSAWVEWTPMARIAASNVVDACAFFLTAPEFALQGLDVLKQVVHRKRSTEGWAEYSELMDKVAALTLAKVADMGLLVPPGQLPPALQQQLGWEGAWEELGKRLCGLCVGLCETHWRCFREETRRLQLLQL</sequence>
<dbReference type="Proteomes" id="UP000485058">
    <property type="component" value="Unassembled WGS sequence"/>
</dbReference>
<reference evidence="2 3" key="1">
    <citation type="submission" date="2020-02" db="EMBL/GenBank/DDBJ databases">
        <title>Draft genome sequence of Haematococcus lacustris strain NIES-144.</title>
        <authorList>
            <person name="Morimoto D."/>
            <person name="Nakagawa S."/>
            <person name="Yoshida T."/>
            <person name="Sawayama S."/>
        </authorList>
    </citation>
    <scope>NUCLEOTIDE SEQUENCE [LARGE SCALE GENOMIC DNA]</scope>
    <source>
        <strain evidence="2 3">NIES-144</strain>
    </source>
</reference>